<accession>A0ACC3BX86</accession>
<protein>
    <submittedName>
        <fullName evidence="1">Uncharacterized protein</fullName>
    </submittedName>
</protein>
<sequence>MREGAAVQGRARTPVPAAAALTAAAGSRRTRLAPGTGISAHSDGLNFILTAHLGCTIPAPAGAAWIAIGEQRVAWTEGGVVLLDTAFVHKTWNGAATPRVVLVADVWHPDLSAAEVTALEALYACHAERNAAEAAAAAAAVAAEDAAAAAATGNTARSTTTRAAAIAATAGGPSGGGGSGGGSGRGGGGAARAWWALPWRRG</sequence>
<evidence type="ECO:0000313" key="1">
    <source>
        <dbReference type="EMBL" id="KAK1862228.1"/>
    </source>
</evidence>
<dbReference type="Proteomes" id="UP000798662">
    <property type="component" value="Chromosome 1"/>
</dbReference>
<gene>
    <name evidence="1" type="ORF">I4F81_004803</name>
</gene>
<evidence type="ECO:0000313" key="2">
    <source>
        <dbReference type="Proteomes" id="UP000798662"/>
    </source>
</evidence>
<reference evidence="1" key="1">
    <citation type="submission" date="2019-11" db="EMBL/GenBank/DDBJ databases">
        <title>Nori genome reveals adaptations in red seaweeds to the harsh intertidal environment.</title>
        <authorList>
            <person name="Wang D."/>
            <person name="Mao Y."/>
        </authorList>
    </citation>
    <scope>NUCLEOTIDE SEQUENCE</scope>
    <source>
        <tissue evidence="1">Gametophyte</tissue>
    </source>
</reference>
<dbReference type="EMBL" id="CM020618">
    <property type="protein sequence ID" value="KAK1862228.1"/>
    <property type="molecule type" value="Genomic_DNA"/>
</dbReference>
<name>A0ACC3BX86_PYRYE</name>
<proteinExistence type="predicted"/>
<keyword evidence="2" id="KW-1185">Reference proteome</keyword>
<organism evidence="1 2">
    <name type="scientific">Pyropia yezoensis</name>
    <name type="common">Susabi-nori</name>
    <name type="synonym">Porphyra yezoensis</name>
    <dbReference type="NCBI Taxonomy" id="2788"/>
    <lineage>
        <taxon>Eukaryota</taxon>
        <taxon>Rhodophyta</taxon>
        <taxon>Bangiophyceae</taxon>
        <taxon>Bangiales</taxon>
        <taxon>Bangiaceae</taxon>
        <taxon>Pyropia</taxon>
    </lineage>
</organism>
<comment type="caution">
    <text evidence="1">The sequence shown here is derived from an EMBL/GenBank/DDBJ whole genome shotgun (WGS) entry which is preliminary data.</text>
</comment>